<keyword evidence="4" id="KW-0472">Membrane</keyword>
<dbReference type="Proteomes" id="UP001345963">
    <property type="component" value="Unassembled WGS sequence"/>
</dbReference>
<dbReference type="EMBL" id="JAHUTI010034223">
    <property type="protein sequence ID" value="MED6243530.1"/>
    <property type="molecule type" value="Genomic_DNA"/>
</dbReference>
<name>A0ABU7B087_9TELE</name>
<dbReference type="PANTHER" id="PTHR46529">
    <property type="entry name" value="TRNA WYBUTOSINE-SYNTHESIZING PROTEIN 4"/>
    <property type="match status" value="1"/>
</dbReference>
<keyword evidence="4" id="KW-0812">Transmembrane</keyword>
<dbReference type="Gene3D" id="2.120.10.80">
    <property type="entry name" value="Kelch-type beta propeller"/>
    <property type="match status" value="1"/>
</dbReference>
<dbReference type="PANTHER" id="PTHR46529:SF1">
    <property type="entry name" value="TRNA WYBUTOSINE-SYNTHESIZING PROTEIN 4"/>
    <property type="match status" value="1"/>
</dbReference>
<proteinExistence type="inferred from homology"/>
<accession>A0ABU7B087</accession>
<dbReference type="Gene3D" id="3.40.50.150">
    <property type="entry name" value="Vaccinia Virus protein VP39"/>
    <property type="match status" value="1"/>
</dbReference>
<evidence type="ECO:0000256" key="1">
    <source>
        <dbReference type="ARBA" id="ARBA00004797"/>
    </source>
</evidence>
<evidence type="ECO:0000313" key="5">
    <source>
        <dbReference type="EMBL" id="MED6243530.1"/>
    </source>
</evidence>
<evidence type="ECO:0000313" key="6">
    <source>
        <dbReference type="Proteomes" id="UP001345963"/>
    </source>
</evidence>
<sequence>MRVSAFSKHFKHSTVSFLTPSIAVRTPPNRLLKILKRGKTTIHLATAIPGWDHCVCLDMNDFYLGLLSQEERDRMESLEPFDEHEEWHGKCSHYFILTASRGALMEQALLPQASVSPVPSIGPSWTSTRLNVRTVPVCLEGLGLASTWIRPEVVLLTGGSSRGGRMTETRSLIRGQEGWRSIGVEASADLGVRLYHTITCLPGGGAVVYGGRSSPLRPTCDLFKVKFDPSGPPSAAQSQCPDAEKLRVEPINCTGNPPPPRWRHTAAVVSHRDCCSFTLCYSFTLSLLLCLLSLCFLSFTLFRTFSPPFAFPLPSPFFLWCFFLFLSLPWHIFCIF</sequence>
<gene>
    <name evidence="5" type="ORF">ATANTOWER_021865</name>
</gene>
<feature type="transmembrane region" description="Helical" evidence="4">
    <location>
        <begin position="279"/>
        <end position="305"/>
    </location>
</feature>
<keyword evidence="3" id="KW-0949">S-adenosyl-L-methionine</keyword>
<evidence type="ECO:0000256" key="3">
    <source>
        <dbReference type="ARBA" id="ARBA00022691"/>
    </source>
</evidence>
<dbReference type="InterPro" id="IPR029063">
    <property type="entry name" value="SAM-dependent_MTases_sf"/>
</dbReference>
<keyword evidence="6" id="KW-1185">Reference proteome</keyword>
<protein>
    <submittedName>
        <fullName evidence="5">Uncharacterized protein</fullName>
    </submittedName>
</protein>
<evidence type="ECO:0000256" key="2">
    <source>
        <dbReference type="ARBA" id="ARBA00010703"/>
    </source>
</evidence>
<dbReference type="InterPro" id="IPR015915">
    <property type="entry name" value="Kelch-typ_b-propeller"/>
</dbReference>
<evidence type="ECO:0000256" key="4">
    <source>
        <dbReference type="SAM" id="Phobius"/>
    </source>
</evidence>
<comment type="pathway">
    <text evidence="1">tRNA modification; wybutosine-tRNA(Phe) biosynthesis.</text>
</comment>
<organism evidence="5 6">
    <name type="scientific">Ataeniobius toweri</name>
    <dbReference type="NCBI Taxonomy" id="208326"/>
    <lineage>
        <taxon>Eukaryota</taxon>
        <taxon>Metazoa</taxon>
        <taxon>Chordata</taxon>
        <taxon>Craniata</taxon>
        <taxon>Vertebrata</taxon>
        <taxon>Euteleostomi</taxon>
        <taxon>Actinopterygii</taxon>
        <taxon>Neopterygii</taxon>
        <taxon>Teleostei</taxon>
        <taxon>Neoteleostei</taxon>
        <taxon>Acanthomorphata</taxon>
        <taxon>Ovalentaria</taxon>
        <taxon>Atherinomorphae</taxon>
        <taxon>Cyprinodontiformes</taxon>
        <taxon>Goodeidae</taxon>
        <taxon>Ataeniobius</taxon>
    </lineage>
</organism>
<comment type="similarity">
    <text evidence="2">Belongs to the methyltransferase superfamily. LCMT family.</text>
</comment>
<keyword evidence="4" id="KW-1133">Transmembrane helix</keyword>
<dbReference type="SUPFAM" id="SSF53335">
    <property type="entry name" value="S-adenosyl-L-methionine-dependent methyltransferases"/>
    <property type="match status" value="1"/>
</dbReference>
<feature type="transmembrane region" description="Helical" evidence="4">
    <location>
        <begin position="317"/>
        <end position="335"/>
    </location>
</feature>
<comment type="caution">
    <text evidence="5">The sequence shown here is derived from an EMBL/GenBank/DDBJ whole genome shotgun (WGS) entry which is preliminary data.</text>
</comment>
<reference evidence="5 6" key="1">
    <citation type="submission" date="2021-07" db="EMBL/GenBank/DDBJ databases">
        <authorList>
            <person name="Palmer J.M."/>
        </authorList>
    </citation>
    <scope>NUCLEOTIDE SEQUENCE [LARGE SCALE GENOMIC DNA]</scope>
    <source>
        <strain evidence="5 6">AT_MEX2019</strain>
        <tissue evidence="5">Muscle</tissue>
    </source>
</reference>